<evidence type="ECO:0000313" key="3">
    <source>
        <dbReference type="Proteomes" id="UP000198953"/>
    </source>
</evidence>
<gene>
    <name evidence="2" type="ORF">SAMN05660976_07791</name>
</gene>
<sequence length="384" mass="40085">MLLFAGATLVAACSSTAPAAPPAKPVSVSQATAARPPMAVAEVPPGLRPLPSSGVGPATYAYTCGIAGTDEPAGACGHWRLLTRDGGQWYLPEALGDYETDGNDGGTAPLAISPDGLRIAYYRAGDGRLVVRELATGATTPMRYAFTWDIARKAHTTKLAFLGEGAWLSISNQPLDEEVEVLAAVATGETREAPEGVIDVDATGSRLTTETATDAGVRFQTTGGPVHHITVRQLHDPRALGGFIAQDGTAFTLASMNIPACGNDISPDKLVTVDLATGKTVSVVTPKLPADVTHGRGIGWLSPREVLVRVVRERPHGTTVEDTFALDIMTGEARQTGRFDEAGLRVRDTGLVPNGDVVYGGYLGAPPYQAAPEKVVPVKHGSCE</sequence>
<evidence type="ECO:0000313" key="2">
    <source>
        <dbReference type="EMBL" id="SEN54972.1"/>
    </source>
</evidence>
<evidence type="ECO:0008006" key="4">
    <source>
        <dbReference type="Google" id="ProtNLM"/>
    </source>
</evidence>
<evidence type="ECO:0000256" key="1">
    <source>
        <dbReference type="SAM" id="SignalP"/>
    </source>
</evidence>
<dbReference type="AlphaFoldDB" id="A0A1H8HFF9"/>
<dbReference type="Proteomes" id="UP000198953">
    <property type="component" value="Unassembled WGS sequence"/>
</dbReference>
<keyword evidence="3" id="KW-1185">Reference proteome</keyword>
<reference evidence="2 3" key="1">
    <citation type="submission" date="2016-10" db="EMBL/GenBank/DDBJ databases">
        <authorList>
            <person name="de Groot N.N."/>
        </authorList>
    </citation>
    <scope>NUCLEOTIDE SEQUENCE [LARGE SCALE GENOMIC DNA]</scope>
    <source>
        <strain evidence="2 3">DSM 43357</strain>
    </source>
</reference>
<keyword evidence="1" id="KW-0732">Signal</keyword>
<name>A0A1H8HFF9_9ACTN</name>
<organism evidence="2 3">
    <name type="scientific">Nonomuraea pusilla</name>
    <dbReference type="NCBI Taxonomy" id="46177"/>
    <lineage>
        <taxon>Bacteria</taxon>
        <taxon>Bacillati</taxon>
        <taxon>Actinomycetota</taxon>
        <taxon>Actinomycetes</taxon>
        <taxon>Streptosporangiales</taxon>
        <taxon>Streptosporangiaceae</taxon>
        <taxon>Nonomuraea</taxon>
    </lineage>
</organism>
<accession>A0A1H8HFF9</accession>
<feature type="chain" id="PRO_5011554036" description="Lipoprotein" evidence="1">
    <location>
        <begin position="20"/>
        <end position="384"/>
    </location>
</feature>
<feature type="signal peptide" evidence="1">
    <location>
        <begin position="1"/>
        <end position="19"/>
    </location>
</feature>
<dbReference type="EMBL" id="FOBF01000029">
    <property type="protein sequence ID" value="SEN54972.1"/>
    <property type="molecule type" value="Genomic_DNA"/>
</dbReference>
<dbReference type="SUPFAM" id="SSF82171">
    <property type="entry name" value="DPP6 N-terminal domain-like"/>
    <property type="match status" value="1"/>
</dbReference>
<proteinExistence type="predicted"/>
<protein>
    <recommendedName>
        <fullName evidence="4">Lipoprotein</fullName>
    </recommendedName>
</protein>